<name>A0A7X3S961_9HYPH</name>
<dbReference type="AlphaFoldDB" id="A0A7X3S961"/>
<dbReference type="Pfam" id="PF13308">
    <property type="entry name" value="YARHG"/>
    <property type="match status" value="1"/>
</dbReference>
<evidence type="ECO:0000259" key="2">
    <source>
        <dbReference type="SMART" id="SM01324"/>
    </source>
</evidence>
<dbReference type="InterPro" id="IPR025582">
    <property type="entry name" value="YARHG_dom"/>
</dbReference>
<accession>A0A7X3S961</accession>
<proteinExistence type="predicted"/>
<evidence type="ECO:0000313" key="3">
    <source>
        <dbReference type="EMBL" id="MXN66601.1"/>
    </source>
</evidence>
<evidence type="ECO:0000313" key="4">
    <source>
        <dbReference type="Proteomes" id="UP000433101"/>
    </source>
</evidence>
<feature type="chain" id="PRO_5031429675" evidence="1">
    <location>
        <begin position="18"/>
        <end position="188"/>
    </location>
</feature>
<evidence type="ECO:0000256" key="1">
    <source>
        <dbReference type="SAM" id="SignalP"/>
    </source>
</evidence>
<reference evidence="3 4" key="1">
    <citation type="submission" date="2019-12" db="EMBL/GenBank/DDBJ databases">
        <authorList>
            <person name="Li M."/>
        </authorList>
    </citation>
    <scope>NUCLEOTIDE SEQUENCE [LARGE SCALE GENOMIC DNA]</scope>
    <source>
        <strain evidence="3 4">GBMRC 2046</strain>
    </source>
</reference>
<gene>
    <name evidence="3" type="ORF">GR183_16920</name>
</gene>
<comment type="caution">
    <text evidence="3">The sequence shown here is derived from an EMBL/GenBank/DDBJ whole genome shotgun (WGS) entry which is preliminary data.</text>
</comment>
<feature type="domain" description="YARHG" evidence="2">
    <location>
        <begin position="2"/>
        <end position="78"/>
    </location>
</feature>
<dbReference type="SMART" id="SM01324">
    <property type="entry name" value="YARHG"/>
    <property type="match status" value="1"/>
</dbReference>
<feature type="signal peptide" evidence="1">
    <location>
        <begin position="1"/>
        <end position="17"/>
    </location>
</feature>
<organism evidence="3 4">
    <name type="scientific">Stappia sediminis</name>
    <dbReference type="NCBI Taxonomy" id="2692190"/>
    <lineage>
        <taxon>Bacteria</taxon>
        <taxon>Pseudomonadati</taxon>
        <taxon>Pseudomonadota</taxon>
        <taxon>Alphaproteobacteria</taxon>
        <taxon>Hyphomicrobiales</taxon>
        <taxon>Stappiaceae</taxon>
        <taxon>Stappia</taxon>
    </lineage>
</organism>
<keyword evidence="4" id="KW-1185">Reference proteome</keyword>
<dbReference type="RefSeq" id="WP_160776855.1">
    <property type="nucleotide sequence ID" value="NZ_WUMV01000008.1"/>
</dbReference>
<dbReference type="EMBL" id="WUMV01000008">
    <property type="protein sequence ID" value="MXN66601.1"/>
    <property type="molecule type" value="Genomic_DNA"/>
</dbReference>
<dbReference type="Proteomes" id="UP000433101">
    <property type="component" value="Unassembled WGS sequence"/>
</dbReference>
<protein>
    <submittedName>
        <fullName evidence="3">DUF4453 domain-containing protein</fullName>
    </submittedName>
</protein>
<keyword evidence="1" id="KW-0732">Signal</keyword>
<dbReference type="Pfam" id="PF14627">
    <property type="entry name" value="DUF4453"/>
    <property type="match status" value="1"/>
</dbReference>
<dbReference type="InterPro" id="IPR027920">
    <property type="entry name" value="DUF4453"/>
</dbReference>
<sequence length="188" mass="20583">MRRLLVLLFLIATPAAANESVGCQDLWFTRNLVMDRAGYCFSTRLGQAMFDNGGCIGKTVSVDPRSSRLVAEIQALERSHGCKVSRNRTYLDLDDLWIRRQLIDLPIFDEFPGGCLGWIGPVTPLYAGRNPASAVIGRISPGDYVGFTHVPVGNWSYVTVSEPGWGPVKGGGWMNGTMQNLPCQDFAG</sequence>